<evidence type="ECO:0000313" key="1">
    <source>
        <dbReference type="EMBL" id="CAH7670676.1"/>
    </source>
</evidence>
<organism evidence="1 2">
    <name type="scientific">Phakopsora pachyrhizi</name>
    <name type="common">Asian soybean rust disease fungus</name>
    <dbReference type="NCBI Taxonomy" id="170000"/>
    <lineage>
        <taxon>Eukaryota</taxon>
        <taxon>Fungi</taxon>
        <taxon>Dikarya</taxon>
        <taxon>Basidiomycota</taxon>
        <taxon>Pucciniomycotina</taxon>
        <taxon>Pucciniomycetes</taxon>
        <taxon>Pucciniales</taxon>
        <taxon>Phakopsoraceae</taxon>
        <taxon>Phakopsora</taxon>
    </lineage>
</organism>
<evidence type="ECO:0000313" key="2">
    <source>
        <dbReference type="Proteomes" id="UP001153365"/>
    </source>
</evidence>
<dbReference type="AlphaFoldDB" id="A0AAV0AS73"/>
<accession>A0AAV0AS73</accession>
<reference evidence="1" key="1">
    <citation type="submission" date="2022-06" db="EMBL/GenBank/DDBJ databases">
        <authorList>
            <consortium name="SYNGENTA / RWTH Aachen University"/>
        </authorList>
    </citation>
    <scope>NUCLEOTIDE SEQUENCE</scope>
</reference>
<keyword evidence="2" id="KW-1185">Reference proteome</keyword>
<name>A0AAV0AS73_PHAPC</name>
<dbReference type="EMBL" id="CALTRL010001043">
    <property type="protein sequence ID" value="CAH7670676.1"/>
    <property type="molecule type" value="Genomic_DNA"/>
</dbReference>
<dbReference type="Proteomes" id="UP001153365">
    <property type="component" value="Unassembled WGS sequence"/>
</dbReference>
<sequence>MPQGLPNQTAFALGNEVYVWVNDIRPQSPQIRNDFARAAILVFEPGRRCCIFTVGHLPGENFNRLVLHTCSAYCERPNAVNVSSINIINLGSIVGSAASYAFKQRVLSQCVGNFGIIWLLGILRRELYHEYLNPVLLRWVIRQLEARRI</sequence>
<comment type="caution">
    <text evidence="1">The sequence shown here is derived from an EMBL/GenBank/DDBJ whole genome shotgun (WGS) entry which is preliminary data.</text>
</comment>
<proteinExistence type="predicted"/>
<protein>
    <submittedName>
        <fullName evidence="1">Uncharacterized protein</fullName>
    </submittedName>
</protein>
<gene>
    <name evidence="1" type="ORF">PPACK8108_LOCUS5393</name>
</gene>